<dbReference type="AlphaFoldDB" id="A0AAD7AY28"/>
<proteinExistence type="predicted"/>
<keyword evidence="3" id="KW-1185">Reference proteome</keyword>
<evidence type="ECO:0000256" key="1">
    <source>
        <dbReference type="SAM" id="MobiDB-lite"/>
    </source>
</evidence>
<sequence>MGWIRSWVKGTGTPVKETPVKGTRVRSLDEVGMGRNKLKKGKSPNEDRSPVKIDPDLLEPEPELGQDWSGVEEDPIRTGDYSRLKIEAGLLAMSRCPRLHSLAFVLADHFSDISTLGGLPFVDHHLLRTLRLSGDGNTLSVFLERISVPNLKDLTLVTQMRDSWGYPSTARRDSFPEPSLVRFLATLTLLESLSLTTGHISMSSFTEILTSTAQGTTVPVGTSPTPVIHHQGNFCAFSRIYFWKETDQKNVIETLISFFPTVFHFFEVRKNFNCCFGVVWPGLASNSPDMLFQGIPFDPGKSCQPMWKGYRVNIGSRAEWHSQEDFLVRLVTPGLTIPLPILRDFDLAITGEELITDETLLQFIIARASTLKRVKINFKRRMELDIHDTLSSLIENGLDFAVTDTTPKIRKYSPWTGLPDGPRPGVVVHHKHTKKTSLAQRVEESFSFLAWRTALVVVHNLITRLFWGLEGIVDLIFFGRPRRVRGREASGAPEGSRARKAVDICMHRRYNNTLRSRWAASSGYQAKGRPRVGMPGAQRLTRYSLQSDISGPAGARITQFIISHVARSIVHRGDGMADGINCGMQAISAGPVQYQLVIILAWHWSGHQKMMMRSKL</sequence>
<dbReference type="EMBL" id="JARKIF010000152">
    <property type="protein sequence ID" value="KAJ7603315.1"/>
    <property type="molecule type" value="Genomic_DNA"/>
</dbReference>
<evidence type="ECO:0000313" key="2">
    <source>
        <dbReference type="EMBL" id="KAJ7603315.1"/>
    </source>
</evidence>
<reference evidence="2" key="1">
    <citation type="submission" date="2023-03" db="EMBL/GenBank/DDBJ databases">
        <title>Massive genome expansion in bonnet fungi (Mycena s.s.) driven by repeated elements and novel gene families across ecological guilds.</title>
        <authorList>
            <consortium name="Lawrence Berkeley National Laboratory"/>
            <person name="Harder C.B."/>
            <person name="Miyauchi S."/>
            <person name="Viragh M."/>
            <person name="Kuo A."/>
            <person name="Thoen E."/>
            <person name="Andreopoulos B."/>
            <person name="Lu D."/>
            <person name="Skrede I."/>
            <person name="Drula E."/>
            <person name="Henrissat B."/>
            <person name="Morin E."/>
            <person name="Kohler A."/>
            <person name="Barry K."/>
            <person name="LaButti K."/>
            <person name="Morin E."/>
            <person name="Salamov A."/>
            <person name="Lipzen A."/>
            <person name="Mereny Z."/>
            <person name="Hegedus B."/>
            <person name="Baldrian P."/>
            <person name="Stursova M."/>
            <person name="Weitz H."/>
            <person name="Taylor A."/>
            <person name="Grigoriev I.V."/>
            <person name="Nagy L.G."/>
            <person name="Martin F."/>
            <person name="Kauserud H."/>
        </authorList>
    </citation>
    <scope>NUCLEOTIDE SEQUENCE</scope>
    <source>
        <strain evidence="2">9284</strain>
    </source>
</reference>
<evidence type="ECO:0000313" key="3">
    <source>
        <dbReference type="Proteomes" id="UP001221142"/>
    </source>
</evidence>
<name>A0AAD7AY28_9AGAR</name>
<protein>
    <submittedName>
        <fullName evidence="2">Uncharacterized protein</fullName>
    </submittedName>
</protein>
<organism evidence="2 3">
    <name type="scientific">Roridomyces roridus</name>
    <dbReference type="NCBI Taxonomy" id="1738132"/>
    <lineage>
        <taxon>Eukaryota</taxon>
        <taxon>Fungi</taxon>
        <taxon>Dikarya</taxon>
        <taxon>Basidiomycota</taxon>
        <taxon>Agaricomycotina</taxon>
        <taxon>Agaricomycetes</taxon>
        <taxon>Agaricomycetidae</taxon>
        <taxon>Agaricales</taxon>
        <taxon>Marasmiineae</taxon>
        <taxon>Mycenaceae</taxon>
        <taxon>Roridomyces</taxon>
    </lineage>
</organism>
<gene>
    <name evidence="2" type="ORF">FB45DRAFT_1014466</name>
</gene>
<comment type="caution">
    <text evidence="2">The sequence shown here is derived from an EMBL/GenBank/DDBJ whole genome shotgun (WGS) entry which is preliminary data.</text>
</comment>
<accession>A0AAD7AY28</accession>
<dbReference type="Proteomes" id="UP001221142">
    <property type="component" value="Unassembled WGS sequence"/>
</dbReference>
<feature type="region of interest" description="Disordered" evidence="1">
    <location>
        <begin position="1"/>
        <end position="72"/>
    </location>
</feature>
<feature type="compositionally biased region" description="Basic and acidic residues" evidence="1">
    <location>
        <begin position="43"/>
        <end position="55"/>
    </location>
</feature>